<dbReference type="OrthoDB" id="3200967at2759"/>
<evidence type="ECO:0000313" key="2">
    <source>
        <dbReference type="EMBL" id="KIJ30414.1"/>
    </source>
</evidence>
<dbReference type="EMBL" id="KN837262">
    <property type="protein sequence ID" value="KIJ30414.1"/>
    <property type="molecule type" value="Genomic_DNA"/>
</dbReference>
<sequence>QYHRWQDEIVPQLIRPYMELLQLTKNGQDTIDGGFGEHVGCSCWQRGYNMCDIRLEETRLQYCKCQPAAVTLIKQGLFACSPIQPSIAFDIGLLE</sequence>
<evidence type="ECO:0000259" key="1">
    <source>
        <dbReference type="Pfam" id="PF18802"/>
    </source>
</evidence>
<dbReference type="HOGENOM" id="CLU_004552_6_2_1"/>
<dbReference type="AlphaFoldDB" id="A0A0C9U7U2"/>
<dbReference type="Proteomes" id="UP000054279">
    <property type="component" value="Unassembled WGS sequence"/>
</dbReference>
<dbReference type="InterPro" id="IPR041320">
    <property type="entry name" value="CxC1"/>
</dbReference>
<dbReference type="Pfam" id="PF18802">
    <property type="entry name" value="CxC1"/>
    <property type="match status" value="1"/>
</dbReference>
<organism evidence="2 3">
    <name type="scientific">Sphaerobolus stellatus (strain SS14)</name>
    <dbReference type="NCBI Taxonomy" id="990650"/>
    <lineage>
        <taxon>Eukaryota</taxon>
        <taxon>Fungi</taxon>
        <taxon>Dikarya</taxon>
        <taxon>Basidiomycota</taxon>
        <taxon>Agaricomycotina</taxon>
        <taxon>Agaricomycetes</taxon>
        <taxon>Phallomycetidae</taxon>
        <taxon>Geastrales</taxon>
        <taxon>Sphaerobolaceae</taxon>
        <taxon>Sphaerobolus</taxon>
    </lineage>
</organism>
<keyword evidence="3" id="KW-1185">Reference proteome</keyword>
<proteinExistence type="predicted"/>
<name>A0A0C9U7U2_SPHS4</name>
<reference evidence="2 3" key="1">
    <citation type="submission" date="2014-06" db="EMBL/GenBank/DDBJ databases">
        <title>Evolutionary Origins and Diversification of the Mycorrhizal Mutualists.</title>
        <authorList>
            <consortium name="DOE Joint Genome Institute"/>
            <consortium name="Mycorrhizal Genomics Consortium"/>
            <person name="Kohler A."/>
            <person name="Kuo A."/>
            <person name="Nagy L.G."/>
            <person name="Floudas D."/>
            <person name="Copeland A."/>
            <person name="Barry K.W."/>
            <person name="Cichocki N."/>
            <person name="Veneault-Fourrey C."/>
            <person name="LaButti K."/>
            <person name="Lindquist E.A."/>
            <person name="Lipzen A."/>
            <person name="Lundell T."/>
            <person name="Morin E."/>
            <person name="Murat C."/>
            <person name="Riley R."/>
            <person name="Ohm R."/>
            <person name="Sun H."/>
            <person name="Tunlid A."/>
            <person name="Henrissat B."/>
            <person name="Grigoriev I.V."/>
            <person name="Hibbett D.S."/>
            <person name="Martin F."/>
        </authorList>
    </citation>
    <scope>NUCLEOTIDE SEQUENCE [LARGE SCALE GENOMIC DNA]</scope>
    <source>
        <strain evidence="2 3">SS14</strain>
    </source>
</reference>
<feature type="domain" description="CxC1-like cysteine cluster associated with KDZ transposases" evidence="1">
    <location>
        <begin position="45"/>
        <end position="94"/>
    </location>
</feature>
<feature type="non-terminal residue" evidence="2">
    <location>
        <position position="1"/>
    </location>
</feature>
<feature type="non-terminal residue" evidence="2">
    <location>
        <position position="95"/>
    </location>
</feature>
<gene>
    <name evidence="2" type="ORF">M422DRAFT_187210</name>
</gene>
<accession>A0A0C9U7U2</accession>
<evidence type="ECO:0000313" key="3">
    <source>
        <dbReference type="Proteomes" id="UP000054279"/>
    </source>
</evidence>
<protein>
    <recommendedName>
        <fullName evidence="1">CxC1-like cysteine cluster associated with KDZ transposases domain-containing protein</fullName>
    </recommendedName>
</protein>